<name>A0A6M3LV56_9ZZZZ</name>
<accession>A0A6M3LV56</accession>
<evidence type="ECO:0000313" key="2">
    <source>
        <dbReference type="EMBL" id="QJA96475.1"/>
    </source>
</evidence>
<gene>
    <name evidence="2" type="ORF">MM415B08421_0003</name>
</gene>
<dbReference type="EMBL" id="MT143404">
    <property type="protein sequence ID" value="QJA96475.1"/>
    <property type="molecule type" value="Genomic_DNA"/>
</dbReference>
<feature type="region of interest" description="Disordered" evidence="1">
    <location>
        <begin position="47"/>
        <end position="69"/>
    </location>
</feature>
<sequence length="69" mass="8036">MDLTEETKKHIDSLSYTQLLSKWRFASVGDPWFQGETGDYWSKRMSELRNQPDGNDTHVSASKSLGWER</sequence>
<evidence type="ECO:0000256" key="1">
    <source>
        <dbReference type="SAM" id="MobiDB-lite"/>
    </source>
</evidence>
<reference evidence="2" key="1">
    <citation type="submission" date="2020-03" db="EMBL/GenBank/DDBJ databases">
        <title>The deep terrestrial virosphere.</title>
        <authorList>
            <person name="Holmfeldt K."/>
            <person name="Nilsson E."/>
            <person name="Simone D."/>
            <person name="Lopez-Fernandez M."/>
            <person name="Wu X."/>
            <person name="de Brujin I."/>
            <person name="Lundin D."/>
            <person name="Andersson A."/>
            <person name="Bertilsson S."/>
            <person name="Dopson M."/>
        </authorList>
    </citation>
    <scope>NUCLEOTIDE SEQUENCE</scope>
    <source>
        <strain evidence="2">MM415B08421</strain>
    </source>
</reference>
<feature type="compositionally biased region" description="Polar residues" evidence="1">
    <location>
        <begin position="48"/>
        <end position="63"/>
    </location>
</feature>
<dbReference type="AlphaFoldDB" id="A0A6M3LV56"/>
<proteinExistence type="predicted"/>
<protein>
    <submittedName>
        <fullName evidence="2">Uncharacterized protein</fullName>
    </submittedName>
</protein>
<organism evidence="2">
    <name type="scientific">viral metagenome</name>
    <dbReference type="NCBI Taxonomy" id="1070528"/>
    <lineage>
        <taxon>unclassified sequences</taxon>
        <taxon>metagenomes</taxon>
        <taxon>organismal metagenomes</taxon>
    </lineage>
</organism>